<comment type="caution">
    <text evidence="1">The sequence shown here is derived from an EMBL/GenBank/DDBJ whole genome shotgun (WGS) entry which is preliminary data.</text>
</comment>
<evidence type="ECO:0000313" key="2">
    <source>
        <dbReference type="Proteomes" id="UP001223214"/>
    </source>
</evidence>
<dbReference type="Proteomes" id="UP001223214">
    <property type="component" value="Unassembled WGS sequence"/>
</dbReference>
<dbReference type="RefSeq" id="WP_285148939.1">
    <property type="nucleotide sequence ID" value="NZ_JASSOM010000055.1"/>
</dbReference>
<dbReference type="EMBL" id="JASSOM010000055">
    <property type="protein sequence ID" value="MDK9364075.1"/>
    <property type="molecule type" value="Genomic_DNA"/>
</dbReference>
<dbReference type="AlphaFoldDB" id="A0AAP4D5U0"/>
<protein>
    <submittedName>
        <fullName evidence="1">Uncharacterized protein</fullName>
    </submittedName>
</protein>
<gene>
    <name evidence="1" type="ORF">QQF32_12785</name>
</gene>
<reference evidence="1 2" key="1">
    <citation type="submission" date="2023-06" db="EMBL/GenBank/DDBJ databases">
        <title>Identification and characterization of antibiotic-resistant Gram-negative bacteria.</title>
        <authorList>
            <person name="Cho G.-S."/>
            <person name="Lee J."/>
            <person name="Tai E."/>
            <person name="Jeong S."/>
            <person name="Kim I."/>
            <person name="Kim B.-E."/>
            <person name="Jeong M.-I."/>
            <person name="Oh K.-K."/>
            <person name="Franz C.M.A.P."/>
        </authorList>
    </citation>
    <scope>NUCLEOTIDE SEQUENCE [LARGE SCALE GENOMIC DNA]</scope>
    <source>
        <strain evidence="1 2">V106_12</strain>
    </source>
</reference>
<evidence type="ECO:0000313" key="1">
    <source>
        <dbReference type="EMBL" id="MDK9364075.1"/>
    </source>
</evidence>
<proteinExistence type="predicted"/>
<sequence>MYQSDLIIDGIQADKLMALQLEKALSGVKDQALEQASKIGDGATRLMFYTSCFTDNYQDVCAKLKEEDIRFLDGVAQLVKKRDIIYRMIHTYFEEIFRFKTQNQLEAIKASLLKAGVVISASALNNQAFVIGITTTICLGISFNASIIKWTSKASTLAVTGLGLYGTVQHAAESAERLRLMAPMYYNSLYLQKLEMMYFLVEPIFIKARAFESDVVSTIIKMVN</sequence>
<accession>A0AAP4D5U0</accession>
<keyword evidence="2" id="KW-1185">Reference proteome</keyword>
<name>A0AAP4D5U0_9ENTR</name>
<organism evidence="1 2">
    <name type="scientific">Lelliottia wanjuensis</name>
    <dbReference type="NCBI Taxonomy" id="3050585"/>
    <lineage>
        <taxon>Bacteria</taxon>
        <taxon>Pseudomonadati</taxon>
        <taxon>Pseudomonadota</taxon>
        <taxon>Gammaproteobacteria</taxon>
        <taxon>Enterobacterales</taxon>
        <taxon>Enterobacteriaceae</taxon>
        <taxon>Lelliottia</taxon>
    </lineage>
</organism>